<keyword evidence="6" id="KW-0503">Monooxygenase</keyword>
<keyword evidence="3 6" id="KW-0560">Oxidoreductase</keyword>
<comment type="cofactor">
    <cofactor evidence="5">
        <name>heme</name>
        <dbReference type="ChEBI" id="CHEBI:30413"/>
    </cofactor>
</comment>
<dbReference type="CDD" id="cd11064">
    <property type="entry name" value="CYP86A"/>
    <property type="match status" value="1"/>
</dbReference>
<dbReference type="InterPro" id="IPR017972">
    <property type="entry name" value="Cyt_P450_CS"/>
</dbReference>
<dbReference type="PRINTS" id="PR00463">
    <property type="entry name" value="EP450I"/>
</dbReference>
<evidence type="ECO:0000256" key="1">
    <source>
        <dbReference type="ARBA" id="ARBA00010617"/>
    </source>
</evidence>
<keyword evidence="2 5" id="KW-0479">Metal-binding</keyword>
<evidence type="ECO:0000256" key="5">
    <source>
        <dbReference type="PIRSR" id="PIRSR602401-1"/>
    </source>
</evidence>
<dbReference type="InterPro" id="IPR001128">
    <property type="entry name" value="Cyt_P450"/>
</dbReference>
<evidence type="ECO:0000256" key="2">
    <source>
        <dbReference type="ARBA" id="ARBA00022723"/>
    </source>
</evidence>
<evidence type="ECO:0000313" key="7">
    <source>
        <dbReference type="EMBL" id="JAT52755.1"/>
    </source>
</evidence>
<comment type="similarity">
    <text evidence="1 6">Belongs to the cytochrome P450 family.</text>
</comment>
<dbReference type="GO" id="GO:0016705">
    <property type="term" value="F:oxidoreductase activity, acting on paired donors, with incorporation or reduction of molecular oxygen"/>
    <property type="evidence" value="ECO:0007669"/>
    <property type="project" value="InterPro"/>
</dbReference>
<dbReference type="EMBL" id="GDJX01015181">
    <property type="protein sequence ID" value="JAT52755.1"/>
    <property type="molecule type" value="Transcribed_RNA"/>
</dbReference>
<feature type="non-terminal residue" evidence="7">
    <location>
        <position position="1"/>
    </location>
</feature>
<organism evidence="7">
    <name type="scientific">Anthurium amnicola</name>
    <dbReference type="NCBI Taxonomy" id="1678845"/>
    <lineage>
        <taxon>Eukaryota</taxon>
        <taxon>Viridiplantae</taxon>
        <taxon>Streptophyta</taxon>
        <taxon>Embryophyta</taxon>
        <taxon>Tracheophyta</taxon>
        <taxon>Spermatophyta</taxon>
        <taxon>Magnoliopsida</taxon>
        <taxon>Liliopsida</taxon>
        <taxon>Araceae</taxon>
        <taxon>Pothoideae</taxon>
        <taxon>Potheae</taxon>
        <taxon>Anthurium</taxon>
    </lineage>
</organism>
<feature type="binding site" description="axial binding residue" evidence="5">
    <location>
        <position position="502"/>
    </location>
    <ligand>
        <name>heme</name>
        <dbReference type="ChEBI" id="CHEBI:30413"/>
    </ligand>
    <ligandPart>
        <name>Fe</name>
        <dbReference type="ChEBI" id="CHEBI:18248"/>
    </ligandPart>
</feature>
<name>A0A1D1YDM7_9ARAE</name>
<accession>A0A1D1YDM7</accession>
<dbReference type="Pfam" id="PF00067">
    <property type="entry name" value="p450"/>
    <property type="match status" value="1"/>
</dbReference>
<proteinExistence type="inferred from homology"/>
<keyword evidence="4 5" id="KW-0408">Iron</keyword>
<dbReference type="GO" id="GO:0005506">
    <property type="term" value="F:iron ion binding"/>
    <property type="evidence" value="ECO:0007669"/>
    <property type="project" value="InterPro"/>
</dbReference>
<dbReference type="Gene3D" id="1.10.630.10">
    <property type="entry name" value="Cytochrome P450"/>
    <property type="match status" value="1"/>
</dbReference>
<gene>
    <name evidence="7" type="primary">CYP86B1_8</name>
    <name evidence="7" type="ORF">g.104682</name>
</gene>
<dbReference type="GO" id="GO:0006629">
    <property type="term" value="P:lipid metabolic process"/>
    <property type="evidence" value="ECO:0007669"/>
    <property type="project" value="UniProtKB-ARBA"/>
</dbReference>
<dbReference type="PANTHER" id="PTHR24296">
    <property type="entry name" value="CYTOCHROME P450"/>
    <property type="match status" value="1"/>
</dbReference>
<reference evidence="7" key="1">
    <citation type="submission" date="2015-07" db="EMBL/GenBank/DDBJ databases">
        <title>Transcriptome Assembly of Anthurium amnicola.</title>
        <authorList>
            <person name="Suzuki J."/>
        </authorList>
    </citation>
    <scope>NUCLEOTIDE SEQUENCE</scope>
</reference>
<dbReference type="InterPro" id="IPR036396">
    <property type="entry name" value="Cyt_P450_sf"/>
</dbReference>
<dbReference type="AlphaFoldDB" id="A0A1D1YDM7"/>
<protein>
    <submittedName>
        <fullName evidence="7">Cytochrome P450 86B1</fullName>
    </submittedName>
</protein>
<dbReference type="GO" id="GO:0020037">
    <property type="term" value="F:heme binding"/>
    <property type="evidence" value="ECO:0007669"/>
    <property type="project" value="InterPro"/>
</dbReference>
<dbReference type="SUPFAM" id="SSF48264">
    <property type="entry name" value="Cytochrome P450"/>
    <property type="match status" value="1"/>
</dbReference>
<dbReference type="GO" id="GO:0004497">
    <property type="term" value="F:monooxygenase activity"/>
    <property type="evidence" value="ECO:0007669"/>
    <property type="project" value="UniProtKB-KW"/>
</dbReference>
<sequence length="557" mass="62898">VALLLPFPLPFRNHQAPPVAPHFSMAATMTLAKTALGYPELLLSVACFLVFFLIRRGRRGSTLPRNWPLVGMLPCLLSHLHRFHDWATDLLRETGCTFLFEGPWFSGMDILITSDPANINHIFNSSFANYPKGSQFLEIFDILGDGIFNADADSWKTQRKAAHSLISDPNFRRFVASTSRRKVEMGVVPLLSHVAEQGSSVDLQDVFLRFTFDTTCNLVFGVDPGCLSPGLPVVPFAKAMDDMEEVIFFRHMVPRSWWKLMRLLQVGEEKKMSRAWDTIDHFVARQVSKRMEEVSKAREDKGSEEEAAPSEDLLTSYLDRRPEVGDVAVDSMKFLRDTTLNLMLAGRDTTGAALTWFFWLISQHPDVEQKILAELRAILLNGMPQYSSSCCCSGDQKRVLFDAEDLSSAVYLQAALYESLRLFPPVPFEHKGAVKPDVLPSGDRVDPKTKILFSLYSMGRMEGIWGEDCCEFKPERWISERGRLRHEPSYKFLSFNSGPRTCLGKDMAFTQLKVVAAAVICNFRIKVVEGHVVVPKLSIILHMKNGLLVTVENRKIQ</sequence>
<evidence type="ECO:0000256" key="4">
    <source>
        <dbReference type="ARBA" id="ARBA00023004"/>
    </source>
</evidence>
<dbReference type="PRINTS" id="PR00385">
    <property type="entry name" value="P450"/>
</dbReference>
<dbReference type="PROSITE" id="PS00086">
    <property type="entry name" value="CYTOCHROME_P450"/>
    <property type="match status" value="1"/>
</dbReference>
<dbReference type="InterPro" id="IPR002401">
    <property type="entry name" value="Cyt_P450_E_grp-I"/>
</dbReference>
<evidence type="ECO:0000256" key="3">
    <source>
        <dbReference type="ARBA" id="ARBA00023002"/>
    </source>
</evidence>
<keyword evidence="5 6" id="KW-0349">Heme</keyword>
<evidence type="ECO:0000256" key="6">
    <source>
        <dbReference type="RuleBase" id="RU000461"/>
    </source>
</evidence>